<keyword evidence="2" id="KW-1185">Reference proteome</keyword>
<protein>
    <submittedName>
        <fullName evidence="1">T-complex protein 1 subunit theta-like</fullName>
    </submittedName>
</protein>
<evidence type="ECO:0000313" key="1">
    <source>
        <dbReference type="EMBL" id="MCI28298.1"/>
    </source>
</evidence>
<reference evidence="1 2" key="1">
    <citation type="journal article" date="2018" name="Front. Plant Sci.">
        <title>Red Clover (Trifolium pratense) and Zigzag Clover (T. medium) - A Picture of Genomic Similarities and Differences.</title>
        <authorList>
            <person name="Dluhosova J."/>
            <person name="Istvanek J."/>
            <person name="Nedelnik J."/>
            <person name="Repkova J."/>
        </authorList>
    </citation>
    <scope>NUCLEOTIDE SEQUENCE [LARGE SCALE GENOMIC DNA]</scope>
    <source>
        <strain evidence="2">cv. 10/8</strain>
        <tissue evidence="1">Leaf</tissue>
    </source>
</reference>
<organism evidence="1 2">
    <name type="scientific">Trifolium medium</name>
    <dbReference type="NCBI Taxonomy" id="97028"/>
    <lineage>
        <taxon>Eukaryota</taxon>
        <taxon>Viridiplantae</taxon>
        <taxon>Streptophyta</taxon>
        <taxon>Embryophyta</taxon>
        <taxon>Tracheophyta</taxon>
        <taxon>Spermatophyta</taxon>
        <taxon>Magnoliopsida</taxon>
        <taxon>eudicotyledons</taxon>
        <taxon>Gunneridae</taxon>
        <taxon>Pentapetalae</taxon>
        <taxon>rosids</taxon>
        <taxon>fabids</taxon>
        <taxon>Fabales</taxon>
        <taxon>Fabaceae</taxon>
        <taxon>Papilionoideae</taxon>
        <taxon>50 kb inversion clade</taxon>
        <taxon>NPAAA clade</taxon>
        <taxon>Hologalegina</taxon>
        <taxon>IRL clade</taxon>
        <taxon>Trifolieae</taxon>
        <taxon>Trifolium</taxon>
    </lineage>
</organism>
<proteinExistence type="predicted"/>
<accession>A0A392QVF3</accession>
<dbReference type="AlphaFoldDB" id="A0A392QVF3"/>
<dbReference type="EMBL" id="LXQA010164795">
    <property type="protein sequence ID" value="MCI28298.1"/>
    <property type="molecule type" value="Genomic_DNA"/>
</dbReference>
<sequence length="27" mass="2904">MLKLSQPNPDDLGYVDSISVEEIGGAR</sequence>
<evidence type="ECO:0000313" key="2">
    <source>
        <dbReference type="Proteomes" id="UP000265520"/>
    </source>
</evidence>
<dbReference type="Proteomes" id="UP000265520">
    <property type="component" value="Unassembled WGS sequence"/>
</dbReference>
<comment type="caution">
    <text evidence="1">The sequence shown here is derived from an EMBL/GenBank/DDBJ whole genome shotgun (WGS) entry which is preliminary data.</text>
</comment>
<feature type="non-terminal residue" evidence="1">
    <location>
        <position position="27"/>
    </location>
</feature>
<name>A0A392QVF3_9FABA</name>